<keyword evidence="2" id="KW-1185">Reference proteome</keyword>
<dbReference type="EMBL" id="AGNK02000088">
    <property type="status" value="NOT_ANNOTATED_CDS"/>
    <property type="molecule type" value="Genomic_DNA"/>
</dbReference>
<reference evidence="2" key="1">
    <citation type="journal article" date="2012" name="Nat. Biotechnol.">
        <title>Reference genome sequence of the model plant Setaria.</title>
        <authorList>
            <person name="Bennetzen J.L."/>
            <person name="Schmutz J."/>
            <person name="Wang H."/>
            <person name="Percifield R."/>
            <person name="Hawkins J."/>
            <person name="Pontaroli A.C."/>
            <person name="Estep M."/>
            <person name="Feng L."/>
            <person name="Vaughn J.N."/>
            <person name="Grimwood J."/>
            <person name="Jenkins J."/>
            <person name="Barry K."/>
            <person name="Lindquist E."/>
            <person name="Hellsten U."/>
            <person name="Deshpande S."/>
            <person name="Wang X."/>
            <person name="Wu X."/>
            <person name="Mitros T."/>
            <person name="Triplett J."/>
            <person name="Yang X."/>
            <person name="Ye C.Y."/>
            <person name="Mauro-Herrera M."/>
            <person name="Wang L."/>
            <person name="Li P."/>
            <person name="Sharma M."/>
            <person name="Sharma R."/>
            <person name="Ronald P.C."/>
            <person name="Panaud O."/>
            <person name="Kellogg E.A."/>
            <person name="Brutnell T.P."/>
            <person name="Doust A.N."/>
            <person name="Tuskan G.A."/>
            <person name="Rokhsar D."/>
            <person name="Devos K.M."/>
        </authorList>
    </citation>
    <scope>NUCLEOTIDE SEQUENCE [LARGE SCALE GENOMIC DNA]</scope>
    <source>
        <strain evidence="2">cv. Yugu1</strain>
    </source>
</reference>
<evidence type="ECO:0000313" key="1">
    <source>
        <dbReference type="EnsemblPlants" id="KQL28438"/>
    </source>
</evidence>
<dbReference type="InParanoid" id="K3Z1X2"/>
<dbReference type="EnsemblPlants" id="KQL28438">
    <property type="protein sequence ID" value="KQL28438"/>
    <property type="gene ID" value="SETIT_020540mg"/>
</dbReference>
<dbReference type="Gramene" id="KQL28438">
    <property type="protein sequence ID" value="KQL28438"/>
    <property type="gene ID" value="SETIT_020540mg"/>
</dbReference>
<sequence>MHTFLINLHVSTNVRAKLISFLHACISILVSSYTNMASKIVHDLPE</sequence>
<accession>K3Z1X2</accession>
<protein>
    <submittedName>
        <fullName evidence="1">Uncharacterized protein</fullName>
    </submittedName>
</protein>
<dbReference type="HOGENOM" id="CLU_3192248_0_0_1"/>
<evidence type="ECO:0000313" key="2">
    <source>
        <dbReference type="Proteomes" id="UP000004995"/>
    </source>
</evidence>
<dbReference type="Proteomes" id="UP000004995">
    <property type="component" value="Unassembled WGS sequence"/>
</dbReference>
<dbReference type="AlphaFoldDB" id="K3Z1X2"/>
<reference evidence="1" key="2">
    <citation type="submission" date="2018-08" db="UniProtKB">
        <authorList>
            <consortium name="EnsemblPlants"/>
        </authorList>
    </citation>
    <scope>IDENTIFICATION</scope>
    <source>
        <strain evidence="1">Yugu1</strain>
    </source>
</reference>
<name>K3Z1X2_SETIT</name>
<proteinExistence type="predicted"/>
<organism evidence="1 2">
    <name type="scientific">Setaria italica</name>
    <name type="common">Foxtail millet</name>
    <name type="synonym">Panicum italicum</name>
    <dbReference type="NCBI Taxonomy" id="4555"/>
    <lineage>
        <taxon>Eukaryota</taxon>
        <taxon>Viridiplantae</taxon>
        <taxon>Streptophyta</taxon>
        <taxon>Embryophyta</taxon>
        <taxon>Tracheophyta</taxon>
        <taxon>Spermatophyta</taxon>
        <taxon>Magnoliopsida</taxon>
        <taxon>Liliopsida</taxon>
        <taxon>Poales</taxon>
        <taxon>Poaceae</taxon>
        <taxon>PACMAD clade</taxon>
        <taxon>Panicoideae</taxon>
        <taxon>Panicodae</taxon>
        <taxon>Paniceae</taxon>
        <taxon>Cenchrinae</taxon>
        <taxon>Setaria</taxon>
    </lineage>
</organism>